<dbReference type="GO" id="GO:0009055">
    <property type="term" value="F:electron transfer activity"/>
    <property type="evidence" value="ECO:0007669"/>
    <property type="project" value="InterPro"/>
</dbReference>
<dbReference type="GO" id="GO:0020037">
    <property type="term" value="F:heme binding"/>
    <property type="evidence" value="ECO:0007669"/>
    <property type="project" value="InterPro"/>
</dbReference>
<dbReference type="RefSeq" id="WP_111163388.1">
    <property type="nucleotide sequence ID" value="NZ_PCDP01000064.1"/>
</dbReference>
<dbReference type="AlphaFoldDB" id="A0A2W4C5W1"/>
<protein>
    <submittedName>
        <fullName evidence="6">Cytochrome C</fullName>
    </submittedName>
</protein>
<keyword evidence="7" id="KW-1185">Reference proteome</keyword>
<name>A0A2W4C5W1_9HYPH</name>
<comment type="caution">
    <text evidence="6">The sequence shown here is derived from an EMBL/GenBank/DDBJ whole genome shotgun (WGS) entry which is preliminary data.</text>
</comment>
<evidence type="ECO:0000256" key="1">
    <source>
        <dbReference type="ARBA" id="ARBA00022617"/>
    </source>
</evidence>
<sequence length="139" mass="14603">MSNVFVRVQRFKVLGGTIAVVLVFAIFLAANAISTWRTEGNVGAALSSGDASLAPQLFRRYGCTGCHTIPGIPGADGQVGGPLAGISKRVYIGGILPNSTENLVGWIVSPQRYSPHTAMPATGISDAEARDLVVYLYSH</sequence>
<dbReference type="Proteomes" id="UP000248925">
    <property type="component" value="Unassembled WGS sequence"/>
</dbReference>
<dbReference type="Gene3D" id="1.10.760.10">
    <property type="entry name" value="Cytochrome c-like domain"/>
    <property type="match status" value="1"/>
</dbReference>
<accession>A0A2W4C5W1</accession>
<dbReference type="InterPro" id="IPR036909">
    <property type="entry name" value="Cyt_c-like_dom_sf"/>
</dbReference>
<keyword evidence="3 4" id="KW-0408">Iron</keyword>
<evidence type="ECO:0000313" key="6">
    <source>
        <dbReference type="EMBL" id="PZM08922.1"/>
    </source>
</evidence>
<feature type="domain" description="Cytochrome c" evidence="5">
    <location>
        <begin position="49"/>
        <end position="139"/>
    </location>
</feature>
<proteinExistence type="predicted"/>
<evidence type="ECO:0000256" key="3">
    <source>
        <dbReference type="ARBA" id="ARBA00023004"/>
    </source>
</evidence>
<gene>
    <name evidence="6" type="ORF">CPY51_27330</name>
</gene>
<dbReference type="Pfam" id="PF00034">
    <property type="entry name" value="Cytochrom_C"/>
    <property type="match status" value="1"/>
</dbReference>
<organism evidence="6 7">
    <name type="scientific">Rhizobium tubonense</name>
    <dbReference type="NCBI Taxonomy" id="484088"/>
    <lineage>
        <taxon>Bacteria</taxon>
        <taxon>Pseudomonadati</taxon>
        <taxon>Pseudomonadota</taxon>
        <taxon>Alphaproteobacteria</taxon>
        <taxon>Hyphomicrobiales</taxon>
        <taxon>Rhizobiaceae</taxon>
        <taxon>Rhizobium/Agrobacterium group</taxon>
        <taxon>Rhizobium</taxon>
    </lineage>
</organism>
<keyword evidence="2 4" id="KW-0479">Metal-binding</keyword>
<dbReference type="EMBL" id="PCDP01000064">
    <property type="protein sequence ID" value="PZM08922.1"/>
    <property type="molecule type" value="Genomic_DNA"/>
</dbReference>
<reference evidence="6 7" key="1">
    <citation type="journal article" date="2018" name="Sci. Rep.">
        <title>Rhizobium tumorigenes sp. nov., a novel plant tumorigenic bacterium isolated from cane gall tumors on thornless blackberry.</title>
        <authorList>
            <person name="Kuzmanovi N."/>
            <person name="Smalla K."/>
            <person name="Gronow S."/>
            <person name="PuBawska J."/>
        </authorList>
    </citation>
    <scope>NUCLEOTIDE SEQUENCE [LARGE SCALE GENOMIC DNA]</scope>
    <source>
        <strain evidence="6 7">CCBAU 85046</strain>
    </source>
</reference>
<evidence type="ECO:0000259" key="5">
    <source>
        <dbReference type="PROSITE" id="PS51007"/>
    </source>
</evidence>
<evidence type="ECO:0000313" key="7">
    <source>
        <dbReference type="Proteomes" id="UP000248925"/>
    </source>
</evidence>
<dbReference type="GO" id="GO:0046872">
    <property type="term" value="F:metal ion binding"/>
    <property type="evidence" value="ECO:0007669"/>
    <property type="project" value="UniProtKB-KW"/>
</dbReference>
<dbReference type="InterPro" id="IPR009056">
    <property type="entry name" value="Cyt_c-like_dom"/>
</dbReference>
<dbReference type="PROSITE" id="PS51007">
    <property type="entry name" value="CYTC"/>
    <property type="match status" value="1"/>
</dbReference>
<evidence type="ECO:0000256" key="2">
    <source>
        <dbReference type="ARBA" id="ARBA00022723"/>
    </source>
</evidence>
<dbReference type="SUPFAM" id="SSF46626">
    <property type="entry name" value="Cytochrome c"/>
    <property type="match status" value="1"/>
</dbReference>
<dbReference type="OrthoDB" id="9794982at2"/>
<evidence type="ECO:0000256" key="4">
    <source>
        <dbReference type="PROSITE-ProRule" id="PRU00433"/>
    </source>
</evidence>
<keyword evidence="1 4" id="KW-0349">Heme</keyword>